<dbReference type="RefSeq" id="WP_045037097.1">
    <property type="nucleotide sequence ID" value="NZ_JZSR01000016.1"/>
</dbReference>
<gene>
    <name evidence="1" type="ORF">C9J52_11880</name>
</gene>
<dbReference type="Proteomes" id="UP000241190">
    <property type="component" value="Unassembled WGS sequence"/>
</dbReference>
<evidence type="ECO:0000313" key="1">
    <source>
        <dbReference type="EMBL" id="PSW95111.1"/>
    </source>
</evidence>
<dbReference type="EMBL" id="PYOP01000018">
    <property type="protein sequence ID" value="PSW95111.1"/>
    <property type="molecule type" value="Genomic_DNA"/>
</dbReference>
<organism evidence="1 2">
    <name type="scientific">Photobacterium iliopiscarium</name>
    <dbReference type="NCBI Taxonomy" id="56192"/>
    <lineage>
        <taxon>Bacteria</taxon>
        <taxon>Pseudomonadati</taxon>
        <taxon>Pseudomonadota</taxon>
        <taxon>Gammaproteobacteria</taxon>
        <taxon>Vibrionales</taxon>
        <taxon>Vibrionaceae</taxon>
        <taxon>Photobacterium</taxon>
    </lineage>
</organism>
<reference evidence="1 2" key="1">
    <citation type="submission" date="2018-03" db="EMBL/GenBank/DDBJ databases">
        <title>Whole genome sequencing of Histamine producing bacteria.</title>
        <authorList>
            <person name="Butler K."/>
        </authorList>
    </citation>
    <scope>NUCLEOTIDE SEQUENCE [LARGE SCALE GENOMIC DNA]</scope>
    <source>
        <strain evidence="1 2">ATCC 51761</strain>
    </source>
</reference>
<accession>A0ABX5GRG7</accession>
<evidence type="ECO:0000313" key="2">
    <source>
        <dbReference type="Proteomes" id="UP000241190"/>
    </source>
</evidence>
<proteinExistence type="predicted"/>
<sequence length="153" mass="16986">MMQADVTPITAGFKIKSAVASPDKITVRYDLGDETFNDAHSTLIVDTNIPAERSESFYYDLSLIKNEASCLLYSGETVPYDAPTLEITNNEDVFVNISTENPLLWQKFDDVISETKANIKDINISFAQIPSTDFINNYKNCTGEVTLMVGLSI</sequence>
<protein>
    <submittedName>
        <fullName evidence="1">Uncharacterized protein</fullName>
    </submittedName>
</protein>
<comment type="caution">
    <text evidence="1">The sequence shown here is derived from an EMBL/GenBank/DDBJ whole genome shotgun (WGS) entry which is preliminary data.</text>
</comment>
<name>A0ABX5GRG7_9GAMM</name>
<keyword evidence="2" id="KW-1185">Reference proteome</keyword>